<dbReference type="NCBIfam" id="TIGR01469">
    <property type="entry name" value="cobA_cysG_Cterm"/>
    <property type="match status" value="1"/>
</dbReference>
<gene>
    <name evidence="13" type="primary">cobA</name>
    <name evidence="13" type="ORF">ET418_13010</name>
</gene>
<dbReference type="Pfam" id="PF00590">
    <property type="entry name" value="TP_methylase"/>
    <property type="match status" value="1"/>
</dbReference>
<dbReference type="InterPro" id="IPR036108">
    <property type="entry name" value="4pyrrol_syn_uPrphyn_synt_sf"/>
</dbReference>
<dbReference type="SUPFAM" id="SSF69618">
    <property type="entry name" value="HemD-like"/>
    <property type="match status" value="1"/>
</dbReference>
<dbReference type="FunFam" id="3.40.50.10090:FF:000001">
    <property type="entry name" value="Bifunctional uroporphyrinogen-III C-methyltransferase/uroporphyrinogen-III synthase"/>
    <property type="match status" value="1"/>
</dbReference>
<dbReference type="GO" id="GO:0032259">
    <property type="term" value="P:methylation"/>
    <property type="evidence" value="ECO:0007669"/>
    <property type="project" value="UniProtKB-KW"/>
</dbReference>
<keyword evidence="7" id="KW-0627">Porphyrin biosynthesis</keyword>
<evidence type="ECO:0000256" key="9">
    <source>
        <dbReference type="ARBA" id="ARBA00060548"/>
    </source>
</evidence>
<keyword evidence="14" id="KW-1185">Reference proteome</keyword>
<evidence type="ECO:0000256" key="3">
    <source>
        <dbReference type="ARBA" id="ARBA00022573"/>
    </source>
</evidence>
<dbReference type="InterPro" id="IPR014777">
    <property type="entry name" value="4pyrrole_Mease_sub1"/>
</dbReference>
<dbReference type="Gene3D" id="3.30.950.10">
    <property type="entry name" value="Methyltransferase, Cobalt-precorrin-4 Transmethylase, Domain 2"/>
    <property type="match status" value="1"/>
</dbReference>
<dbReference type="InterPro" id="IPR003754">
    <property type="entry name" value="4pyrrol_synth_uPrphyn_synth"/>
</dbReference>
<comment type="similarity">
    <text evidence="1 10">Belongs to the precorrin methyltransferase family.</text>
</comment>
<reference evidence="13 14" key="1">
    <citation type="submission" date="2019-04" db="EMBL/GenBank/DDBJ databases">
        <title>Geobacter ruber sp. nov., ferric-reducing bacteria isolated from paddy soil.</title>
        <authorList>
            <person name="Xu Z."/>
            <person name="Masuda Y."/>
            <person name="Itoh H."/>
            <person name="Senoo K."/>
        </authorList>
    </citation>
    <scope>NUCLEOTIDE SEQUENCE [LARGE SCALE GENOMIC DNA]</scope>
    <source>
        <strain evidence="13 14">Red88</strain>
    </source>
</reference>
<sequence length="513" mass="55473">MSNPSQHTGMIYLVGAGPGDPGLITLKGVECLQRAQVVIYDYLANEQLLAHAPADAELIYAGKIGGRHNQDQEEINRLLVEKGREGKIVVRLKGGDPFVFGRGGEECEALSAAGVPFQVVPGVTAAVGAAAYSGIPLTHRDFTASVAFVTGHEGKDKSESAIDWDRLSLGNGTVVFYMGITTLRSNMERLLRHGRSPETPVALVRWGTAPTQQVLIGTLGDIADRAEAIGFKPPAVTIVGEVVALRDRLRWFDNRPLFGRKILVTRAADQAGEFAAMLTDRGATVMECPTIKLVDPESWEPLDSAIRSMSDYDWLVLTSVNGARRFFQRLALLGLDARAVGTCRVCAVGPKTAEAIRACGILPDMVPSDYKAEGVVAEFAKLAMNGTRVLFPRADKAREVIPCELKRMGAQVDSPVAYRNVMPDRLPPEALFSLEKRTVDCITFTSSSTVHNLADMLGSDLLVNMLKGVSVASIGAITSKACRSLGLKVDIEPPNSTLAHLVEEIERHYRSIR</sequence>
<dbReference type="SUPFAM" id="SSF53790">
    <property type="entry name" value="Tetrapyrrole methylase"/>
    <property type="match status" value="1"/>
</dbReference>
<keyword evidence="5 10" id="KW-0808">Transferase</keyword>
<dbReference type="GO" id="GO:0004852">
    <property type="term" value="F:uroporphyrinogen-III synthase activity"/>
    <property type="evidence" value="ECO:0007669"/>
    <property type="project" value="InterPro"/>
</dbReference>
<feature type="domain" description="Tetrapyrrole biosynthesis uroporphyrinogen III synthase" evidence="12">
    <location>
        <begin position="273"/>
        <end position="503"/>
    </location>
</feature>
<evidence type="ECO:0000313" key="13">
    <source>
        <dbReference type="EMBL" id="KAA0889692.1"/>
    </source>
</evidence>
<dbReference type="GO" id="GO:0004851">
    <property type="term" value="F:uroporphyrin-III C-methyltransferase activity"/>
    <property type="evidence" value="ECO:0007669"/>
    <property type="project" value="UniProtKB-EC"/>
</dbReference>
<dbReference type="GO" id="GO:0019354">
    <property type="term" value="P:siroheme biosynthetic process"/>
    <property type="evidence" value="ECO:0007669"/>
    <property type="project" value="UniProtKB-UniPathway"/>
</dbReference>
<keyword evidence="4 10" id="KW-0489">Methyltransferase</keyword>
<dbReference type="EMBL" id="SRSD01000008">
    <property type="protein sequence ID" value="KAA0889692.1"/>
    <property type="molecule type" value="Genomic_DNA"/>
</dbReference>
<dbReference type="AlphaFoldDB" id="A0A5A9X8Z4"/>
<evidence type="ECO:0000256" key="2">
    <source>
        <dbReference type="ARBA" id="ARBA00012162"/>
    </source>
</evidence>
<dbReference type="CDD" id="cd06578">
    <property type="entry name" value="HemD"/>
    <property type="match status" value="1"/>
</dbReference>
<feature type="domain" description="Tetrapyrrole methylase" evidence="11">
    <location>
        <begin position="10"/>
        <end position="222"/>
    </location>
</feature>
<dbReference type="EC" id="2.1.1.107" evidence="2"/>
<protein>
    <recommendedName>
        <fullName evidence="2">uroporphyrinogen-III C-methyltransferase</fullName>
        <ecNumber evidence="2">2.1.1.107</ecNumber>
    </recommendedName>
</protein>
<evidence type="ECO:0000259" key="11">
    <source>
        <dbReference type="Pfam" id="PF00590"/>
    </source>
</evidence>
<dbReference type="OrthoDB" id="9815856at2"/>
<evidence type="ECO:0000256" key="7">
    <source>
        <dbReference type="ARBA" id="ARBA00023244"/>
    </source>
</evidence>
<dbReference type="Gene3D" id="3.40.1010.10">
    <property type="entry name" value="Cobalt-precorrin-4 Transmethylase, Domain 1"/>
    <property type="match status" value="1"/>
</dbReference>
<comment type="pathway">
    <text evidence="9">Cofactor biosynthesis; adenosylcobalamin biosynthesis; precorrin-2 from uroporphyrinogen III: step 1/1.</text>
</comment>
<dbReference type="UniPathway" id="UPA00262">
    <property type="reaction ID" value="UER00211"/>
</dbReference>
<evidence type="ECO:0000256" key="10">
    <source>
        <dbReference type="RuleBase" id="RU003960"/>
    </source>
</evidence>
<dbReference type="InterPro" id="IPR006366">
    <property type="entry name" value="CobA/CysG_C"/>
</dbReference>
<evidence type="ECO:0000256" key="6">
    <source>
        <dbReference type="ARBA" id="ARBA00022691"/>
    </source>
</evidence>
<dbReference type="Pfam" id="PF02602">
    <property type="entry name" value="HEM4"/>
    <property type="match status" value="1"/>
</dbReference>
<dbReference type="FunFam" id="3.30.950.10:FF:000001">
    <property type="entry name" value="Siroheme synthase"/>
    <property type="match status" value="1"/>
</dbReference>
<comment type="caution">
    <text evidence="13">The sequence shown here is derived from an EMBL/GenBank/DDBJ whole genome shotgun (WGS) entry which is preliminary data.</text>
</comment>
<dbReference type="InterPro" id="IPR014776">
    <property type="entry name" value="4pyrrole_Mease_sub2"/>
</dbReference>
<dbReference type="CDD" id="cd11642">
    <property type="entry name" value="SUMT"/>
    <property type="match status" value="1"/>
</dbReference>
<dbReference type="InterPro" id="IPR003043">
    <property type="entry name" value="Uropor_MeTrfase_CS"/>
</dbReference>
<dbReference type="PROSITE" id="PS00840">
    <property type="entry name" value="SUMT_2"/>
    <property type="match status" value="1"/>
</dbReference>
<evidence type="ECO:0000256" key="5">
    <source>
        <dbReference type="ARBA" id="ARBA00022679"/>
    </source>
</evidence>
<dbReference type="PANTHER" id="PTHR45790">
    <property type="entry name" value="SIROHEME SYNTHASE-RELATED"/>
    <property type="match status" value="1"/>
</dbReference>
<dbReference type="PANTHER" id="PTHR45790:SF3">
    <property type="entry name" value="S-ADENOSYL-L-METHIONINE-DEPENDENT UROPORPHYRINOGEN III METHYLTRANSFERASE, CHLOROPLASTIC"/>
    <property type="match status" value="1"/>
</dbReference>
<evidence type="ECO:0000313" key="14">
    <source>
        <dbReference type="Proteomes" id="UP000324298"/>
    </source>
</evidence>
<dbReference type="GO" id="GO:0009236">
    <property type="term" value="P:cobalamin biosynthetic process"/>
    <property type="evidence" value="ECO:0007669"/>
    <property type="project" value="UniProtKB-KW"/>
</dbReference>
<dbReference type="InterPro" id="IPR000878">
    <property type="entry name" value="4pyrrol_Mease"/>
</dbReference>
<name>A0A5A9X8Z4_9BACT</name>
<keyword evidence="3" id="KW-0169">Cobalamin biosynthesis</keyword>
<evidence type="ECO:0000256" key="4">
    <source>
        <dbReference type="ARBA" id="ARBA00022603"/>
    </source>
</evidence>
<keyword evidence="6" id="KW-0949">S-adenosyl-L-methionine</keyword>
<dbReference type="FunFam" id="3.40.1010.10:FF:000001">
    <property type="entry name" value="Siroheme synthase"/>
    <property type="match status" value="1"/>
</dbReference>
<comment type="pathway">
    <text evidence="8">Porphyrin-containing compound metabolism; siroheme biosynthesis; precorrin-2 from uroporphyrinogen III: step 1/1.</text>
</comment>
<organism evidence="13 14">
    <name type="scientific">Oryzomonas rubra</name>
    <dbReference type="NCBI Taxonomy" id="2509454"/>
    <lineage>
        <taxon>Bacteria</taxon>
        <taxon>Pseudomonadati</taxon>
        <taxon>Thermodesulfobacteriota</taxon>
        <taxon>Desulfuromonadia</taxon>
        <taxon>Geobacterales</taxon>
        <taxon>Geobacteraceae</taxon>
        <taxon>Oryzomonas</taxon>
    </lineage>
</organism>
<dbReference type="InterPro" id="IPR050161">
    <property type="entry name" value="Siro_Cobalamin_biosynth"/>
</dbReference>
<evidence type="ECO:0000256" key="8">
    <source>
        <dbReference type="ARBA" id="ARBA00025705"/>
    </source>
</evidence>
<dbReference type="InterPro" id="IPR035996">
    <property type="entry name" value="4pyrrol_Methylase_sf"/>
</dbReference>
<dbReference type="Gene3D" id="3.40.50.10090">
    <property type="match status" value="2"/>
</dbReference>
<dbReference type="Proteomes" id="UP000324298">
    <property type="component" value="Unassembled WGS sequence"/>
</dbReference>
<dbReference type="NCBIfam" id="NF004790">
    <property type="entry name" value="PRK06136.1"/>
    <property type="match status" value="1"/>
</dbReference>
<evidence type="ECO:0000259" key="12">
    <source>
        <dbReference type="Pfam" id="PF02602"/>
    </source>
</evidence>
<evidence type="ECO:0000256" key="1">
    <source>
        <dbReference type="ARBA" id="ARBA00005879"/>
    </source>
</evidence>
<accession>A0A5A9X8Z4</accession>
<dbReference type="PROSITE" id="PS00839">
    <property type="entry name" value="SUMT_1"/>
    <property type="match status" value="1"/>
</dbReference>
<proteinExistence type="inferred from homology"/>